<proteinExistence type="predicted"/>
<dbReference type="RefSeq" id="XP_049133058.1">
    <property type="nucleotide sequence ID" value="XM_049277101.1"/>
</dbReference>
<keyword evidence="3" id="KW-1185">Reference proteome</keyword>
<feature type="region of interest" description="Disordered" evidence="1">
    <location>
        <begin position="61"/>
        <end position="82"/>
    </location>
</feature>
<evidence type="ECO:0000256" key="1">
    <source>
        <dbReference type="SAM" id="MobiDB-lite"/>
    </source>
</evidence>
<dbReference type="Proteomes" id="UP001055115">
    <property type="component" value="Unassembled WGS sequence"/>
</dbReference>
<organism evidence="2 3">
    <name type="scientific">Colletotrichum spaethianum</name>
    <dbReference type="NCBI Taxonomy" id="700344"/>
    <lineage>
        <taxon>Eukaryota</taxon>
        <taxon>Fungi</taxon>
        <taxon>Dikarya</taxon>
        <taxon>Ascomycota</taxon>
        <taxon>Pezizomycotina</taxon>
        <taxon>Sordariomycetes</taxon>
        <taxon>Hypocreomycetidae</taxon>
        <taxon>Glomerellales</taxon>
        <taxon>Glomerellaceae</taxon>
        <taxon>Colletotrichum</taxon>
        <taxon>Colletotrichum spaethianum species complex</taxon>
    </lineage>
</organism>
<name>A0AA37PEA4_9PEZI</name>
<evidence type="ECO:0000313" key="3">
    <source>
        <dbReference type="Proteomes" id="UP001055115"/>
    </source>
</evidence>
<comment type="caution">
    <text evidence="2">The sequence shown here is derived from an EMBL/GenBank/DDBJ whole genome shotgun (WGS) entry which is preliminary data.</text>
</comment>
<dbReference type="AlphaFoldDB" id="A0AA37PEA4"/>
<accession>A0AA37PEA4</accession>
<protein>
    <submittedName>
        <fullName evidence="2">Uncharacterized protein</fullName>
    </submittedName>
</protein>
<reference evidence="2 3" key="1">
    <citation type="submission" date="2022-03" db="EMBL/GenBank/DDBJ databases">
        <title>Genome data of Colletotrichum spp.</title>
        <authorList>
            <person name="Utami Y.D."/>
            <person name="Hiruma K."/>
        </authorList>
    </citation>
    <scope>NUCLEOTIDE SEQUENCE [LARGE SCALE GENOMIC DNA]</scope>
    <source>
        <strain evidence="2 3">MAFF 239500</strain>
    </source>
</reference>
<evidence type="ECO:0000313" key="2">
    <source>
        <dbReference type="EMBL" id="GKT50708.1"/>
    </source>
</evidence>
<dbReference type="EMBL" id="BQXU01000040">
    <property type="protein sequence ID" value="GKT50708.1"/>
    <property type="molecule type" value="Genomic_DNA"/>
</dbReference>
<gene>
    <name evidence="2" type="ORF">ColSpa_10889</name>
</gene>
<sequence length="82" mass="9333">MCQHPGLRTEQFQFVHKYLITYLMIHEGQLTAGGSKKILSRDASHFYGATRPDRMTNTTYPNVFRPKSAPPTPCFNLTDAET</sequence>
<dbReference type="GeneID" id="73331691"/>